<dbReference type="PANTHER" id="PTHR42859:SF2">
    <property type="entry name" value="FERREDOXIN"/>
    <property type="match status" value="1"/>
</dbReference>
<dbReference type="PROSITE" id="PS00198">
    <property type="entry name" value="4FE4S_FER_1"/>
    <property type="match status" value="1"/>
</dbReference>
<evidence type="ECO:0000256" key="3">
    <source>
        <dbReference type="ARBA" id="ARBA00022448"/>
    </source>
</evidence>
<comment type="cofactor">
    <cofactor evidence="2">
        <name>[4Fe-4S] cluster</name>
        <dbReference type="ChEBI" id="CHEBI:49883"/>
    </cofactor>
</comment>
<feature type="domain" description="4Fe-4S ferredoxin-type" evidence="9">
    <location>
        <begin position="31"/>
        <end position="60"/>
    </location>
</feature>
<evidence type="ECO:0000256" key="2">
    <source>
        <dbReference type="ARBA" id="ARBA00001966"/>
    </source>
</evidence>
<dbReference type="EMBL" id="UOGJ01000024">
    <property type="protein sequence ID" value="VAX35028.1"/>
    <property type="molecule type" value="Genomic_DNA"/>
</dbReference>
<keyword evidence="7" id="KW-0408">Iron</keyword>
<dbReference type="SUPFAM" id="SSF54862">
    <property type="entry name" value="4Fe-4S ferredoxins"/>
    <property type="match status" value="1"/>
</dbReference>
<reference evidence="10" key="1">
    <citation type="submission" date="2018-06" db="EMBL/GenBank/DDBJ databases">
        <authorList>
            <person name="Zhirakovskaya E."/>
        </authorList>
    </citation>
    <scope>NUCLEOTIDE SEQUENCE</scope>
</reference>
<evidence type="ECO:0000259" key="9">
    <source>
        <dbReference type="PROSITE" id="PS51379"/>
    </source>
</evidence>
<dbReference type="InterPro" id="IPR050294">
    <property type="entry name" value="RnfB_subfamily"/>
</dbReference>
<evidence type="ECO:0000256" key="8">
    <source>
        <dbReference type="ARBA" id="ARBA00023014"/>
    </source>
</evidence>
<dbReference type="PRINTS" id="PR00354">
    <property type="entry name" value="7FE8SFRDOXIN"/>
</dbReference>
<dbReference type="PANTHER" id="PTHR42859">
    <property type="entry name" value="OXIDOREDUCTASE"/>
    <property type="match status" value="1"/>
</dbReference>
<sequence>MAHIVCEPCVKCKYTDCVTVCPVDCFHEDAEWLVIDPEVCIDCGACIPECPVQAIFAEDDIPEKWENYTQLNADKSVDLPVITEKKEPLAKD</sequence>
<dbReference type="PROSITE" id="PS51379">
    <property type="entry name" value="4FE4S_FER_2"/>
    <property type="match status" value="1"/>
</dbReference>
<dbReference type="AlphaFoldDB" id="A0A3B1DGB3"/>
<gene>
    <name evidence="10" type="ORF">MNBD_UNCLBAC01-1792</name>
</gene>
<dbReference type="GO" id="GO:0051539">
    <property type="term" value="F:4 iron, 4 sulfur cluster binding"/>
    <property type="evidence" value="ECO:0007669"/>
    <property type="project" value="UniProtKB-KW"/>
</dbReference>
<keyword evidence="6" id="KW-0249">Electron transport</keyword>
<keyword evidence="3" id="KW-0813">Transport</keyword>
<evidence type="ECO:0000256" key="1">
    <source>
        <dbReference type="ARBA" id="ARBA00001927"/>
    </source>
</evidence>
<comment type="cofactor">
    <cofactor evidence="1">
        <name>[3Fe-4S] cluster</name>
        <dbReference type="ChEBI" id="CHEBI:21137"/>
    </cofactor>
</comment>
<evidence type="ECO:0000256" key="6">
    <source>
        <dbReference type="ARBA" id="ARBA00022982"/>
    </source>
</evidence>
<dbReference type="Gene3D" id="3.30.70.20">
    <property type="match status" value="1"/>
</dbReference>
<dbReference type="InterPro" id="IPR000813">
    <property type="entry name" value="7Fe_ferredoxin"/>
</dbReference>
<name>A0A3B1DGB3_9ZZZZ</name>
<keyword evidence="4" id="KW-0004">4Fe-4S</keyword>
<dbReference type="InterPro" id="IPR017900">
    <property type="entry name" value="4Fe4S_Fe_S_CS"/>
</dbReference>
<keyword evidence="8" id="KW-0411">Iron-sulfur</keyword>
<keyword evidence="5" id="KW-0479">Metal-binding</keyword>
<protein>
    <recommendedName>
        <fullName evidence="9">4Fe-4S ferredoxin-type domain-containing protein</fullName>
    </recommendedName>
</protein>
<dbReference type="Pfam" id="PF00037">
    <property type="entry name" value="Fer4"/>
    <property type="match status" value="1"/>
</dbReference>
<evidence type="ECO:0000313" key="10">
    <source>
        <dbReference type="EMBL" id="VAX35028.1"/>
    </source>
</evidence>
<proteinExistence type="predicted"/>
<accession>A0A3B1DGB3</accession>
<evidence type="ECO:0000256" key="7">
    <source>
        <dbReference type="ARBA" id="ARBA00023004"/>
    </source>
</evidence>
<dbReference type="GO" id="GO:0046872">
    <property type="term" value="F:metal ion binding"/>
    <property type="evidence" value="ECO:0007669"/>
    <property type="project" value="UniProtKB-KW"/>
</dbReference>
<dbReference type="InterPro" id="IPR017896">
    <property type="entry name" value="4Fe4S_Fe-S-bd"/>
</dbReference>
<evidence type="ECO:0000256" key="4">
    <source>
        <dbReference type="ARBA" id="ARBA00022485"/>
    </source>
</evidence>
<organism evidence="10">
    <name type="scientific">hydrothermal vent metagenome</name>
    <dbReference type="NCBI Taxonomy" id="652676"/>
    <lineage>
        <taxon>unclassified sequences</taxon>
        <taxon>metagenomes</taxon>
        <taxon>ecological metagenomes</taxon>
    </lineage>
</organism>
<evidence type="ECO:0000256" key="5">
    <source>
        <dbReference type="ARBA" id="ARBA00022723"/>
    </source>
</evidence>
<dbReference type="GO" id="GO:0009055">
    <property type="term" value="F:electron transfer activity"/>
    <property type="evidence" value="ECO:0007669"/>
    <property type="project" value="InterPro"/>
</dbReference>